<keyword evidence="9" id="KW-1185">Reference proteome</keyword>
<proteinExistence type="inferred from homology"/>
<dbReference type="PANTHER" id="PTHR10201">
    <property type="entry name" value="MATRIX METALLOPROTEINASE"/>
    <property type="match status" value="1"/>
</dbReference>
<dbReference type="CDD" id="cd04277">
    <property type="entry name" value="ZnMc_serralysin_like"/>
    <property type="match status" value="1"/>
</dbReference>
<evidence type="ECO:0000256" key="6">
    <source>
        <dbReference type="ARBA" id="ARBA00023049"/>
    </source>
</evidence>
<dbReference type="GO" id="GO:0004222">
    <property type="term" value="F:metalloendopeptidase activity"/>
    <property type="evidence" value="ECO:0007669"/>
    <property type="project" value="InterPro"/>
</dbReference>
<dbReference type="SUPFAM" id="SSF55486">
    <property type="entry name" value="Metalloproteases ('zincins'), catalytic domain"/>
    <property type="match status" value="1"/>
</dbReference>
<dbReference type="GO" id="GO:0005509">
    <property type="term" value="F:calcium ion binding"/>
    <property type="evidence" value="ECO:0007669"/>
    <property type="project" value="InterPro"/>
</dbReference>
<protein>
    <submittedName>
        <fullName evidence="8">Matrixin family metalloprotease</fullName>
    </submittedName>
</protein>
<dbReference type="InterPro" id="IPR006026">
    <property type="entry name" value="Peptidase_Metallo"/>
</dbReference>
<feature type="domain" description="Peptidase metallopeptidase" evidence="7">
    <location>
        <begin position="28"/>
        <end position="201"/>
    </location>
</feature>
<comment type="similarity">
    <text evidence="1">Belongs to the peptidase M10B family.</text>
</comment>
<dbReference type="RefSeq" id="WP_126617360.1">
    <property type="nucleotide sequence ID" value="NZ_JBHUCY010000054.1"/>
</dbReference>
<keyword evidence="2 8" id="KW-0645">Protease</keyword>
<evidence type="ECO:0000256" key="4">
    <source>
        <dbReference type="ARBA" id="ARBA00022801"/>
    </source>
</evidence>
<dbReference type="EMBL" id="RXMA01000016">
    <property type="protein sequence ID" value="RTR18069.1"/>
    <property type="molecule type" value="Genomic_DNA"/>
</dbReference>
<dbReference type="Pfam" id="PF00353">
    <property type="entry name" value="HemolysinCabind"/>
    <property type="match status" value="1"/>
</dbReference>
<dbReference type="GO" id="GO:0006508">
    <property type="term" value="P:proteolysis"/>
    <property type="evidence" value="ECO:0007669"/>
    <property type="project" value="UniProtKB-KW"/>
</dbReference>
<dbReference type="InterPro" id="IPR024079">
    <property type="entry name" value="MetalloPept_cat_dom_sf"/>
</dbReference>
<dbReference type="GO" id="GO:0008270">
    <property type="term" value="F:zinc ion binding"/>
    <property type="evidence" value="ECO:0007669"/>
    <property type="project" value="InterPro"/>
</dbReference>
<name>A0A431VEJ0_9PROT</name>
<evidence type="ECO:0000256" key="5">
    <source>
        <dbReference type="ARBA" id="ARBA00022833"/>
    </source>
</evidence>
<evidence type="ECO:0000313" key="8">
    <source>
        <dbReference type="EMBL" id="RTR18069.1"/>
    </source>
</evidence>
<evidence type="ECO:0000259" key="7">
    <source>
        <dbReference type="SMART" id="SM00235"/>
    </source>
</evidence>
<dbReference type="PANTHER" id="PTHR10201:SF323">
    <property type="entry name" value="MATRIX METALLOPROTEINASE-21"/>
    <property type="match status" value="1"/>
</dbReference>
<evidence type="ECO:0000256" key="2">
    <source>
        <dbReference type="ARBA" id="ARBA00022670"/>
    </source>
</evidence>
<dbReference type="InterPro" id="IPR043708">
    <property type="entry name" value="DUF5648"/>
</dbReference>
<dbReference type="Gene3D" id="2.150.10.10">
    <property type="entry name" value="Serralysin-like metalloprotease, C-terminal"/>
    <property type="match status" value="1"/>
</dbReference>
<dbReference type="InterPro" id="IPR001818">
    <property type="entry name" value="Pept_M10_metallopeptidase"/>
</dbReference>
<reference evidence="8 9" key="1">
    <citation type="submission" date="2018-12" db="EMBL/GenBank/DDBJ databases">
        <authorList>
            <person name="Yang Y."/>
        </authorList>
    </citation>
    <scope>NUCLEOTIDE SEQUENCE [LARGE SCALE GENOMIC DNA]</scope>
    <source>
        <strain evidence="8 9">L-25-5w-1</strain>
    </source>
</reference>
<dbReference type="OrthoDB" id="223957at2"/>
<dbReference type="Proteomes" id="UP000277007">
    <property type="component" value="Unassembled WGS sequence"/>
</dbReference>
<dbReference type="InterPro" id="IPR001343">
    <property type="entry name" value="Hemolysn_Ca-bd"/>
</dbReference>
<accession>A0A431VEJ0</accession>
<keyword evidence="5" id="KW-0862">Zinc</keyword>
<dbReference type="InterPro" id="IPR034033">
    <property type="entry name" value="Serralysin-like"/>
</dbReference>
<dbReference type="SUPFAM" id="SSF51120">
    <property type="entry name" value="beta-Roll"/>
    <property type="match status" value="1"/>
</dbReference>
<dbReference type="InterPro" id="IPR011049">
    <property type="entry name" value="Serralysin-like_metalloprot_C"/>
</dbReference>
<comment type="caution">
    <text evidence="8">The sequence shown here is derived from an EMBL/GenBank/DDBJ whole genome shotgun (WGS) entry which is preliminary data.</text>
</comment>
<dbReference type="PRINTS" id="PR00313">
    <property type="entry name" value="CABNDNGRPT"/>
</dbReference>
<organism evidence="8 9">
    <name type="scientific">Azospirillum griseum</name>
    <dbReference type="NCBI Taxonomy" id="2496639"/>
    <lineage>
        <taxon>Bacteria</taxon>
        <taxon>Pseudomonadati</taxon>
        <taxon>Pseudomonadota</taxon>
        <taxon>Alphaproteobacteria</taxon>
        <taxon>Rhodospirillales</taxon>
        <taxon>Azospirillaceae</taxon>
        <taxon>Azospirillum</taxon>
    </lineage>
</organism>
<dbReference type="Pfam" id="PF00413">
    <property type="entry name" value="Peptidase_M10"/>
    <property type="match status" value="1"/>
</dbReference>
<gene>
    <name evidence="8" type="ORF">EJ903_16335</name>
</gene>
<dbReference type="AlphaFoldDB" id="A0A431VEJ0"/>
<keyword evidence="6 8" id="KW-0482">Metalloprotease</keyword>
<dbReference type="GO" id="GO:0031012">
    <property type="term" value="C:extracellular matrix"/>
    <property type="evidence" value="ECO:0007669"/>
    <property type="project" value="InterPro"/>
</dbReference>
<dbReference type="Pfam" id="PF18885">
    <property type="entry name" value="DUF5648"/>
    <property type="match status" value="1"/>
</dbReference>
<sequence length="627" mass="65587">MGNGITSSRAQSTGVTLSTDSQINALIDDARWGTGSGATVALTYSFESSASRYSTNYSSTNEYLNSQVLRTDQKAAVRTALTAWARVANITFTEVTDSSTEAGDLRFGIYNNMPEDTAAWAYYPGQSAVSGDVWVSSDMQSTSTSAGGYYIELLLHEIGHALGLKHPFEEGDQSTTTLPSSTDTDDWTVMSYTHVNSLYTVTPQALDIKAIQYLYGANTTTTAGSDSYQVGGADQTIWDYGGTDSLIASDSSRTYSLDLRAGAASTGQGRSNTARYYIMSDTVIENATGSTGNDTITGNDANNTLTGGAGSDTIDGGAGTDSAVYSGAYANYTITRSGSTVRVRDLSSSASDTDTLTNVESLVFSDQTVSLTTTTTTSTVAGSTIYRFFNRNNGTHFFTASSTERDTVIATLSNFNYEGAAFSAVATSLSDTTPVYRFYNTANGSHFYTASEGEKNNVISTLSGTYNYEGVAYQAVTSSSANATLSGMTPLYRFFNTVVGSHFFTISDTERDSVIANLSSTYNYEGVAYYVASDTSSAAAAPLAAATPDNALQSASTVSDDDASAAFQAAISDPLAALTGGSTNAELTFDSGGTGTSLASNALSTTDSATLYGAMITSAFGWESATG</sequence>
<dbReference type="SMART" id="SM00235">
    <property type="entry name" value="ZnMc"/>
    <property type="match status" value="1"/>
</dbReference>
<evidence type="ECO:0000313" key="9">
    <source>
        <dbReference type="Proteomes" id="UP000277007"/>
    </source>
</evidence>
<dbReference type="Gene3D" id="3.40.390.10">
    <property type="entry name" value="Collagenase (Catalytic Domain)"/>
    <property type="match status" value="1"/>
</dbReference>
<keyword evidence="3" id="KW-0479">Metal-binding</keyword>
<keyword evidence="4" id="KW-0378">Hydrolase</keyword>
<evidence type="ECO:0000256" key="1">
    <source>
        <dbReference type="ARBA" id="ARBA00009490"/>
    </source>
</evidence>
<evidence type="ECO:0000256" key="3">
    <source>
        <dbReference type="ARBA" id="ARBA00022723"/>
    </source>
</evidence>